<accession>A0A4Y2TR27</accession>
<sequence length="261" mass="29702">MPTCQRSSSLILAASNRRQSITCTIQPLPRRDSMRKFLRIRRPGVETCDEIPTLASVTEYIKEQLKDPKLKSNTALKRGDEYQNYLSKRRRSIQENDPMGNSGFWTQVLLARVIRAPEDTSRIAKNAKRRKTLTSSQDDLKSNRNTLIYPLLKSVLICLVVTEVETGGSLSAHYLTRFTVTKALPPPGKHRSCQIYSREIILKHGSPAGDADQRSWTHFSSNLQFINELCQTSHLDNRLSTDKWIDGKGSIKRLPTCCHVY</sequence>
<evidence type="ECO:0000313" key="2">
    <source>
        <dbReference type="Proteomes" id="UP000499080"/>
    </source>
</evidence>
<name>A0A4Y2TR27_ARAVE</name>
<reference evidence="1 2" key="1">
    <citation type="journal article" date="2019" name="Sci. Rep.">
        <title>Orb-weaving spider Araneus ventricosus genome elucidates the spidroin gene catalogue.</title>
        <authorList>
            <person name="Kono N."/>
            <person name="Nakamura H."/>
            <person name="Ohtoshi R."/>
            <person name="Moran D.A.P."/>
            <person name="Shinohara A."/>
            <person name="Yoshida Y."/>
            <person name="Fujiwara M."/>
            <person name="Mori M."/>
            <person name="Tomita M."/>
            <person name="Arakawa K."/>
        </authorList>
    </citation>
    <scope>NUCLEOTIDE SEQUENCE [LARGE SCALE GENOMIC DNA]</scope>
</reference>
<dbReference type="OrthoDB" id="1738613at2759"/>
<dbReference type="EMBL" id="BGPR01030518">
    <property type="protein sequence ID" value="GBO03093.1"/>
    <property type="molecule type" value="Genomic_DNA"/>
</dbReference>
<keyword evidence="2" id="KW-1185">Reference proteome</keyword>
<dbReference type="Proteomes" id="UP000499080">
    <property type="component" value="Unassembled WGS sequence"/>
</dbReference>
<proteinExistence type="predicted"/>
<dbReference type="AlphaFoldDB" id="A0A4Y2TR27"/>
<evidence type="ECO:0000313" key="1">
    <source>
        <dbReference type="EMBL" id="GBO03093.1"/>
    </source>
</evidence>
<organism evidence="1 2">
    <name type="scientific">Araneus ventricosus</name>
    <name type="common">Orbweaver spider</name>
    <name type="synonym">Epeira ventricosa</name>
    <dbReference type="NCBI Taxonomy" id="182803"/>
    <lineage>
        <taxon>Eukaryota</taxon>
        <taxon>Metazoa</taxon>
        <taxon>Ecdysozoa</taxon>
        <taxon>Arthropoda</taxon>
        <taxon>Chelicerata</taxon>
        <taxon>Arachnida</taxon>
        <taxon>Araneae</taxon>
        <taxon>Araneomorphae</taxon>
        <taxon>Entelegynae</taxon>
        <taxon>Araneoidea</taxon>
        <taxon>Araneidae</taxon>
        <taxon>Araneus</taxon>
    </lineage>
</organism>
<gene>
    <name evidence="1" type="ORF">AVEN_121869_1</name>
</gene>
<comment type="caution">
    <text evidence="1">The sequence shown here is derived from an EMBL/GenBank/DDBJ whole genome shotgun (WGS) entry which is preliminary data.</text>
</comment>
<protein>
    <submittedName>
        <fullName evidence="1">Uncharacterized protein</fullName>
    </submittedName>
</protein>